<feature type="transmembrane region" description="Helical" evidence="7">
    <location>
        <begin position="133"/>
        <end position="152"/>
    </location>
</feature>
<feature type="transmembrane region" description="Helical" evidence="7">
    <location>
        <begin position="398"/>
        <end position="417"/>
    </location>
</feature>
<dbReference type="InterPro" id="IPR011701">
    <property type="entry name" value="MFS"/>
</dbReference>
<evidence type="ECO:0000256" key="1">
    <source>
        <dbReference type="ARBA" id="ARBA00004141"/>
    </source>
</evidence>
<feature type="transmembrane region" description="Helical" evidence="7">
    <location>
        <begin position="337"/>
        <end position="360"/>
    </location>
</feature>
<comment type="subcellular location">
    <subcellularLocation>
        <location evidence="1">Membrane</location>
        <topology evidence="1">Multi-pass membrane protein</topology>
    </subcellularLocation>
</comment>
<sequence length="537" mass="58014">MTEHLKGDGGGSGTKHALVKADTLSPIMSQFSMKHAESSGTEEMKEEVRAITGFKWILVVIAILSSHMLFALDNTVVANIQPAIVAQYNEAGRISWLSVGMFLTGLFSLQITLCSSATVLPWSKVYATYNAKWLYIGCVILFMAGSALCGGAPNMNAMIIGRAMAGAGGSGMYFGVLTQLSVNTTVSERPFYIGLTAVSWGIGTVTGPAIGGAFAESAATWRWAFYINLVIGAVFAPVYVLLLPSFEPLPNATSKEKVMNIDWVGSVLFIGALTTLIMGIDFGGVEWQWGNGQSIALFVVSGVLFIVFGVQQTFFIFCNEQTRLFPIHFLKRRSLLLLFILNTSASSGLFIAVYYIPLFFQFTQGDTAVKTSLRLLPFVLVLIFTIIANGHMMSRFGYYIPWYFFGALFELIAAVLMYRVKADTSASAIYGYTALMALGVGAYNQAGYSVVQAKVPKAEIPWALGFMMVWGIVLALGIAGAIFVNKATEELLQLLPDANPADVKNSITGMSSGFFKTLTEPQQAAALDIIVSAIDDV</sequence>
<keyword evidence="4 7" id="KW-0812">Transmembrane</keyword>
<evidence type="ECO:0000256" key="3">
    <source>
        <dbReference type="ARBA" id="ARBA00022448"/>
    </source>
</evidence>
<reference evidence="9 10" key="1">
    <citation type="journal article" date="2008" name="Nat. Biotechnol.">
        <title>Genome sequencing and analysis of the filamentous fungus Penicillium chrysogenum.</title>
        <authorList>
            <person name="van den Berg M.A."/>
            <person name="Albang R."/>
            <person name="Albermann K."/>
            <person name="Badger J.H."/>
            <person name="Daran J.-M."/>
            <person name="Driessen A.J.M."/>
            <person name="Garcia-Estrada C."/>
            <person name="Fedorova N.D."/>
            <person name="Harris D.M."/>
            <person name="Heijne W.H.M."/>
            <person name="Joardar V.S."/>
            <person name="Kiel J.A.K.W."/>
            <person name="Kovalchuk A."/>
            <person name="Martin J.F."/>
            <person name="Nierman W.C."/>
            <person name="Nijland J.G."/>
            <person name="Pronk J.T."/>
            <person name="Roubos J.A."/>
            <person name="van der Klei I.J."/>
            <person name="van Peij N.N.M.E."/>
            <person name="Veenhuis M."/>
            <person name="von Doehren H."/>
            <person name="Wagner C."/>
            <person name="Wortman J.R."/>
            <person name="Bovenberg R.A.L."/>
        </authorList>
    </citation>
    <scope>NUCLEOTIDE SEQUENCE [LARGE SCALE GENOMIC DNA]</scope>
    <source>
        <strain evidence="10">ATCC 28089 / DSM 1075 / NRRL 1951 / Wisconsin 54-1255</strain>
    </source>
</reference>
<feature type="transmembrane region" description="Helical" evidence="7">
    <location>
        <begin position="263"/>
        <end position="283"/>
    </location>
</feature>
<dbReference type="STRING" id="500485.B6HKF8"/>
<dbReference type="eggNOG" id="KOG0254">
    <property type="taxonomic scope" value="Eukaryota"/>
</dbReference>
<dbReference type="OMA" id="ATYNAKW"/>
<dbReference type="Proteomes" id="UP000000724">
    <property type="component" value="Contig Pc00c21"/>
</dbReference>
<dbReference type="InterPro" id="IPR036259">
    <property type="entry name" value="MFS_trans_sf"/>
</dbReference>
<gene>
    <name evidence="9" type="ORF">Pc21g07320</name>
    <name evidence="9" type="ORF">PCH_Pc21g07320</name>
</gene>
<feature type="transmembrane region" description="Helical" evidence="7">
    <location>
        <begin position="223"/>
        <end position="243"/>
    </location>
</feature>
<keyword evidence="5 7" id="KW-1133">Transmembrane helix</keyword>
<evidence type="ECO:0000256" key="6">
    <source>
        <dbReference type="ARBA" id="ARBA00023136"/>
    </source>
</evidence>
<proteinExistence type="inferred from homology"/>
<organism evidence="9 10">
    <name type="scientific">Penicillium rubens (strain ATCC 28089 / DSM 1075 / NRRL 1951 / Wisconsin 54-1255)</name>
    <name type="common">Penicillium chrysogenum</name>
    <dbReference type="NCBI Taxonomy" id="500485"/>
    <lineage>
        <taxon>Eukaryota</taxon>
        <taxon>Fungi</taxon>
        <taxon>Dikarya</taxon>
        <taxon>Ascomycota</taxon>
        <taxon>Pezizomycotina</taxon>
        <taxon>Eurotiomycetes</taxon>
        <taxon>Eurotiomycetidae</taxon>
        <taxon>Eurotiales</taxon>
        <taxon>Aspergillaceae</taxon>
        <taxon>Penicillium</taxon>
        <taxon>Penicillium chrysogenum species complex</taxon>
    </lineage>
</organism>
<dbReference type="PANTHER" id="PTHR23501:SF12">
    <property type="entry name" value="MAJOR FACILITATOR SUPERFAMILY (MFS) PROFILE DOMAIN-CONTAINING PROTEIN-RELATED"/>
    <property type="match status" value="1"/>
</dbReference>
<dbReference type="PANTHER" id="PTHR23501">
    <property type="entry name" value="MAJOR FACILITATOR SUPERFAMILY"/>
    <property type="match status" value="1"/>
</dbReference>
<name>B6HKF8_PENRW</name>
<feature type="domain" description="Major facilitator superfamily (MFS) profile" evidence="8">
    <location>
        <begin position="59"/>
        <end position="537"/>
    </location>
</feature>
<feature type="transmembrane region" description="Helical" evidence="7">
    <location>
        <begin position="372"/>
        <end position="392"/>
    </location>
</feature>
<dbReference type="GO" id="GO:0022857">
    <property type="term" value="F:transmembrane transporter activity"/>
    <property type="evidence" value="ECO:0007669"/>
    <property type="project" value="InterPro"/>
</dbReference>
<evidence type="ECO:0000313" key="9">
    <source>
        <dbReference type="EMBL" id="CAP95629.1"/>
    </source>
</evidence>
<feature type="transmembrane region" description="Helical" evidence="7">
    <location>
        <begin position="53"/>
        <end position="72"/>
    </location>
</feature>
<keyword evidence="3" id="KW-0813">Transport</keyword>
<feature type="transmembrane region" description="Helical" evidence="7">
    <location>
        <begin position="429"/>
        <end position="448"/>
    </location>
</feature>
<feature type="transmembrane region" description="Helical" evidence="7">
    <location>
        <begin position="191"/>
        <end position="211"/>
    </location>
</feature>
<dbReference type="BioCyc" id="PCHR:PC21G07320-MONOMER"/>
<feature type="transmembrane region" description="Helical" evidence="7">
    <location>
        <begin position="460"/>
        <end position="484"/>
    </location>
</feature>
<accession>B6HKF8</accession>
<evidence type="ECO:0000313" key="10">
    <source>
        <dbReference type="Proteomes" id="UP000000724"/>
    </source>
</evidence>
<dbReference type="EMBL" id="AM920436">
    <property type="protein sequence ID" value="CAP95629.1"/>
    <property type="molecule type" value="Genomic_DNA"/>
</dbReference>
<evidence type="ECO:0000256" key="4">
    <source>
        <dbReference type="ARBA" id="ARBA00022692"/>
    </source>
</evidence>
<keyword evidence="10" id="KW-1185">Reference proteome</keyword>
<dbReference type="Gene3D" id="1.20.1250.20">
    <property type="entry name" value="MFS general substrate transporter like domains"/>
    <property type="match status" value="2"/>
</dbReference>
<feature type="transmembrane region" description="Helical" evidence="7">
    <location>
        <begin position="295"/>
        <end position="317"/>
    </location>
</feature>
<dbReference type="InterPro" id="IPR020846">
    <property type="entry name" value="MFS_dom"/>
</dbReference>
<dbReference type="AlphaFoldDB" id="B6HKF8"/>
<dbReference type="GO" id="GO:0005886">
    <property type="term" value="C:plasma membrane"/>
    <property type="evidence" value="ECO:0007669"/>
    <property type="project" value="TreeGrafter"/>
</dbReference>
<dbReference type="SUPFAM" id="SSF103473">
    <property type="entry name" value="MFS general substrate transporter"/>
    <property type="match status" value="1"/>
</dbReference>
<dbReference type="VEuPathDB" id="FungiDB:PCH_Pc21g07320"/>
<evidence type="ECO:0000256" key="5">
    <source>
        <dbReference type="ARBA" id="ARBA00022989"/>
    </source>
</evidence>
<evidence type="ECO:0000256" key="2">
    <source>
        <dbReference type="ARBA" id="ARBA00007520"/>
    </source>
</evidence>
<feature type="transmembrane region" description="Helical" evidence="7">
    <location>
        <begin position="93"/>
        <end position="113"/>
    </location>
</feature>
<dbReference type="OrthoDB" id="10021397at2759"/>
<protein>
    <submittedName>
        <fullName evidence="9">Pc21g07320 protein</fullName>
    </submittedName>
</protein>
<dbReference type="Pfam" id="PF07690">
    <property type="entry name" value="MFS_1"/>
    <property type="match status" value="1"/>
</dbReference>
<evidence type="ECO:0000259" key="8">
    <source>
        <dbReference type="PROSITE" id="PS50850"/>
    </source>
</evidence>
<comment type="similarity">
    <text evidence="2">Belongs to the major facilitator superfamily. TCR/Tet family.</text>
</comment>
<dbReference type="PROSITE" id="PS50850">
    <property type="entry name" value="MFS"/>
    <property type="match status" value="1"/>
</dbReference>
<keyword evidence="6 7" id="KW-0472">Membrane</keyword>
<evidence type="ECO:0000256" key="7">
    <source>
        <dbReference type="SAM" id="Phobius"/>
    </source>
</evidence>
<feature type="transmembrane region" description="Helical" evidence="7">
    <location>
        <begin position="159"/>
        <end position="179"/>
    </location>
</feature>
<dbReference type="HOGENOM" id="CLU_000960_22_1_1"/>